<evidence type="ECO:0000256" key="7">
    <source>
        <dbReference type="PROSITE-ProRule" id="PRU01016"/>
    </source>
</evidence>
<comment type="similarity">
    <text evidence="7">Belongs to the class I-like SAM-binding methyltransferase superfamily. C5-methyltransferase family.</text>
</comment>
<dbReference type="GO" id="GO:0003677">
    <property type="term" value="F:DNA binding"/>
    <property type="evidence" value="ECO:0007669"/>
    <property type="project" value="TreeGrafter"/>
</dbReference>
<dbReference type="SUPFAM" id="SSF53335">
    <property type="entry name" value="S-adenosyl-L-methionine-dependent methyltransferases"/>
    <property type="match status" value="1"/>
</dbReference>
<evidence type="ECO:0000313" key="8">
    <source>
        <dbReference type="EMBL" id="POZ61984.1"/>
    </source>
</evidence>
<keyword evidence="2 7" id="KW-0489">Methyltransferase</keyword>
<keyword evidence="9" id="KW-1185">Reference proteome</keyword>
<organism evidence="8 9">
    <name type="scientific">Chromobacterium alticapitis</name>
    <dbReference type="NCBI Taxonomy" id="2073169"/>
    <lineage>
        <taxon>Bacteria</taxon>
        <taxon>Pseudomonadati</taxon>
        <taxon>Pseudomonadota</taxon>
        <taxon>Betaproteobacteria</taxon>
        <taxon>Neisseriales</taxon>
        <taxon>Chromobacteriaceae</taxon>
        <taxon>Chromobacterium</taxon>
    </lineage>
</organism>
<comment type="catalytic activity">
    <reaction evidence="6">
        <text>a 2'-deoxycytidine in DNA + S-adenosyl-L-methionine = a 5-methyl-2'-deoxycytidine in DNA + S-adenosyl-L-homocysteine + H(+)</text>
        <dbReference type="Rhea" id="RHEA:13681"/>
        <dbReference type="Rhea" id="RHEA-COMP:11369"/>
        <dbReference type="Rhea" id="RHEA-COMP:11370"/>
        <dbReference type="ChEBI" id="CHEBI:15378"/>
        <dbReference type="ChEBI" id="CHEBI:57856"/>
        <dbReference type="ChEBI" id="CHEBI:59789"/>
        <dbReference type="ChEBI" id="CHEBI:85452"/>
        <dbReference type="ChEBI" id="CHEBI:85454"/>
        <dbReference type="EC" id="2.1.1.37"/>
    </reaction>
</comment>
<dbReference type="Gene3D" id="3.40.50.150">
    <property type="entry name" value="Vaccinia Virus protein VP39"/>
    <property type="match status" value="1"/>
</dbReference>
<evidence type="ECO:0000256" key="5">
    <source>
        <dbReference type="ARBA" id="ARBA00022747"/>
    </source>
</evidence>
<dbReference type="Pfam" id="PF00145">
    <property type="entry name" value="DNA_methylase"/>
    <property type="match status" value="1"/>
</dbReference>
<dbReference type="InterPro" id="IPR001525">
    <property type="entry name" value="C5_MeTfrase"/>
</dbReference>
<evidence type="ECO:0000256" key="6">
    <source>
        <dbReference type="ARBA" id="ARBA00047422"/>
    </source>
</evidence>
<keyword evidence="5" id="KW-0680">Restriction system</keyword>
<feature type="active site" evidence="7">
    <location>
        <position position="103"/>
    </location>
</feature>
<accession>A0A2S5DFZ4</accession>
<comment type="caution">
    <text evidence="8">The sequence shown here is derived from an EMBL/GenBank/DDBJ whole genome shotgun (WGS) entry which is preliminary data.</text>
</comment>
<dbReference type="GO" id="GO:0009307">
    <property type="term" value="P:DNA restriction-modification system"/>
    <property type="evidence" value="ECO:0007669"/>
    <property type="project" value="UniProtKB-KW"/>
</dbReference>
<gene>
    <name evidence="8" type="ORF">C2I19_10825</name>
</gene>
<evidence type="ECO:0000256" key="3">
    <source>
        <dbReference type="ARBA" id="ARBA00022679"/>
    </source>
</evidence>
<sequence>MIKKKQNEKIGGIDYKNFLTGTPPLGKPFTFVSLFSGAGIGDYGLKLAGGLCLAACEIDPHRSAVHRANIGAHVWGNIREDKENLIATLDGKKIDLLIATPPCQGFSTANARRGLREDPNHASKDERNHLFFEALYVARKLKPTVIIFENVPNFLVRKIRSENGKMIGRVHEFISASLSEYVGLQEVICFSEIGVPQRRRRSVAIFVRNDKFSDPSNILTNYLSPENWPAQPSGTPSNIIEAINDLQALDGIDETTAISPLDPLHQVPHHSEKHYSWISSIPHGSGKSAWENKCSYCGDEQTPIFTVHCNNCGAEMKNRPHVANKDGSIRAIKGFKTSYKRMLPNELAPTITTASGHFSSDLKLHPTQNRVLSARECARLQAIPDSFTWPPEQHFRKGYLIREMIGEAVPPLVTYRFGIAIANLINASQL</sequence>
<dbReference type="OrthoDB" id="9813719at2"/>
<evidence type="ECO:0000256" key="1">
    <source>
        <dbReference type="ARBA" id="ARBA00011975"/>
    </source>
</evidence>
<evidence type="ECO:0000313" key="9">
    <source>
        <dbReference type="Proteomes" id="UP000237082"/>
    </source>
</evidence>
<dbReference type="PROSITE" id="PS00094">
    <property type="entry name" value="C5_MTASE_1"/>
    <property type="match status" value="1"/>
</dbReference>
<dbReference type="REBASE" id="261558">
    <property type="entry name" value="M.Csp2602ORF10825P"/>
</dbReference>
<dbReference type="InterPro" id="IPR018117">
    <property type="entry name" value="C5_DNA_meth_AS"/>
</dbReference>
<dbReference type="GO" id="GO:0032259">
    <property type="term" value="P:methylation"/>
    <property type="evidence" value="ECO:0007669"/>
    <property type="project" value="UniProtKB-KW"/>
</dbReference>
<dbReference type="InterPro" id="IPR029063">
    <property type="entry name" value="SAM-dependent_MTases_sf"/>
</dbReference>
<reference evidence="9" key="1">
    <citation type="submission" date="2018-02" db="EMBL/GenBank/DDBJ databases">
        <authorList>
            <person name="O'Hara-Hanley K."/>
            <person name="Soby S."/>
        </authorList>
    </citation>
    <scope>NUCLEOTIDE SEQUENCE [LARGE SCALE GENOMIC DNA]</scope>
    <source>
        <strain evidence="9">MWU14-2602</strain>
    </source>
</reference>
<proteinExistence type="inferred from homology"/>
<keyword evidence="4 7" id="KW-0949">S-adenosyl-L-methionine</keyword>
<name>A0A2S5DFZ4_9NEIS</name>
<dbReference type="PANTHER" id="PTHR10629">
    <property type="entry name" value="CYTOSINE-SPECIFIC METHYLTRANSFERASE"/>
    <property type="match status" value="1"/>
</dbReference>
<evidence type="ECO:0000256" key="2">
    <source>
        <dbReference type="ARBA" id="ARBA00022603"/>
    </source>
</evidence>
<keyword evidence="3 7" id="KW-0808">Transferase</keyword>
<dbReference type="PRINTS" id="PR00105">
    <property type="entry name" value="C5METTRFRASE"/>
</dbReference>
<dbReference type="PROSITE" id="PS51679">
    <property type="entry name" value="SAM_MT_C5"/>
    <property type="match status" value="1"/>
</dbReference>
<dbReference type="EMBL" id="PQWB01000041">
    <property type="protein sequence ID" value="POZ61984.1"/>
    <property type="molecule type" value="Genomic_DNA"/>
</dbReference>
<dbReference type="InterPro" id="IPR050390">
    <property type="entry name" value="C5-Methyltransferase"/>
</dbReference>
<dbReference type="Gene3D" id="3.90.120.10">
    <property type="entry name" value="DNA Methylase, subunit A, domain 2"/>
    <property type="match status" value="1"/>
</dbReference>
<dbReference type="Proteomes" id="UP000237082">
    <property type="component" value="Unassembled WGS sequence"/>
</dbReference>
<dbReference type="EC" id="2.1.1.37" evidence="1"/>
<dbReference type="GO" id="GO:0003886">
    <property type="term" value="F:DNA (cytosine-5-)-methyltransferase activity"/>
    <property type="evidence" value="ECO:0007669"/>
    <property type="project" value="UniProtKB-EC"/>
</dbReference>
<dbReference type="AlphaFoldDB" id="A0A2S5DFZ4"/>
<protein>
    <recommendedName>
        <fullName evidence="1">DNA (cytosine-5-)-methyltransferase</fullName>
        <ecNumber evidence="1">2.1.1.37</ecNumber>
    </recommendedName>
</protein>
<dbReference type="GO" id="GO:0044027">
    <property type="term" value="P:negative regulation of gene expression via chromosomal CpG island methylation"/>
    <property type="evidence" value="ECO:0007669"/>
    <property type="project" value="TreeGrafter"/>
</dbReference>
<evidence type="ECO:0000256" key="4">
    <source>
        <dbReference type="ARBA" id="ARBA00022691"/>
    </source>
</evidence>
<dbReference type="PANTHER" id="PTHR10629:SF52">
    <property type="entry name" value="DNA (CYTOSINE-5)-METHYLTRANSFERASE 1"/>
    <property type="match status" value="1"/>
</dbReference>